<dbReference type="InterPro" id="IPR027039">
    <property type="entry name" value="Crtac1"/>
</dbReference>
<accession>A0ABV5CTV5</accession>
<dbReference type="Proteomes" id="UP001582793">
    <property type="component" value="Unassembled WGS sequence"/>
</dbReference>
<keyword evidence="4" id="KW-1185">Reference proteome</keyword>
<dbReference type="Pfam" id="PF01839">
    <property type="entry name" value="FG-GAP"/>
    <property type="match status" value="1"/>
</dbReference>
<dbReference type="PANTHER" id="PTHR16026">
    <property type="entry name" value="CARTILAGE ACIDIC PROTEIN 1"/>
    <property type="match status" value="1"/>
</dbReference>
<dbReference type="Pfam" id="PF13517">
    <property type="entry name" value="FG-GAP_3"/>
    <property type="match status" value="1"/>
</dbReference>
<dbReference type="InterPro" id="IPR011519">
    <property type="entry name" value="UnbV_ASPIC"/>
</dbReference>
<dbReference type="Pfam" id="PF07593">
    <property type="entry name" value="UnbV_ASPIC"/>
    <property type="match status" value="1"/>
</dbReference>
<reference evidence="3 4" key="1">
    <citation type="submission" date="2024-04" db="EMBL/GenBank/DDBJ databases">
        <title>Polymorphospora sp. isolated from Baiyangdian Lake in Xiong'an New Area.</title>
        <authorList>
            <person name="Zhang X."/>
            <person name="Liu J."/>
        </authorList>
    </citation>
    <scope>NUCLEOTIDE SEQUENCE [LARGE SCALE GENOMIC DNA]</scope>
    <source>
        <strain evidence="3 4">2-325</strain>
    </source>
</reference>
<dbReference type="PANTHER" id="PTHR16026:SF0">
    <property type="entry name" value="CARTILAGE ACIDIC PROTEIN 1"/>
    <property type="match status" value="1"/>
</dbReference>
<dbReference type="SUPFAM" id="SSF69318">
    <property type="entry name" value="Integrin alpha N-terminal domain"/>
    <property type="match status" value="1"/>
</dbReference>
<evidence type="ECO:0000313" key="4">
    <source>
        <dbReference type="Proteomes" id="UP001582793"/>
    </source>
</evidence>
<gene>
    <name evidence="3" type="ORF">AAFH96_20310</name>
</gene>
<dbReference type="InterPro" id="IPR013517">
    <property type="entry name" value="FG-GAP"/>
</dbReference>
<comment type="caution">
    <text evidence="3">The sequence shown here is derived from an EMBL/GenBank/DDBJ whole genome shotgun (WGS) entry which is preliminary data.</text>
</comment>
<organism evidence="3 4">
    <name type="scientific">Polymorphospora lycopeni</name>
    <dbReference type="NCBI Taxonomy" id="3140240"/>
    <lineage>
        <taxon>Bacteria</taxon>
        <taxon>Bacillati</taxon>
        <taxon>Actinomycetota</taxon>
        <taxon>Actinomycetes</taxon>
        <taxon>Micromonosporales</taxon>
        <taxon>Micromonosporaceae</taxon>
        <taxon>Polymorphospora</taxon>
    </lineage>
</organism>
<evidence type="ECO:0000256" key="1">
    <source>
        <dbReference type="ARBA" id="ARBA00022729"/>
    </source>
</evidence>
<evidence type="ECO:0000313" key="3">
    <source>
        <dbReference type="EMBL" id="MFB6395435.1"/>
    </source>
</evidence>
<dbReference type="EMBL" id="JBCGDC010000059">
    <property type="protein sequence ID" value="MFB6395435.1"/>
    <property type="molecule type" value="Genomic_DNA"/>
</dbReference>
<name>A0ABV5CTV5_9ACTN</name>
<evidence type="ECO:0000259" key="2">
    <source>
        <dbReference type="Pfam" id="PF07593"/>
    </source>
</evidence>
<dbReference type="InterPro" id="IPR028994">
    <property type="entry name" value="Integrin_alpha_N"/>
</dbReference>
<sequence>MPKALRLALAPVLGVVLCVALGLLVSRPALGDAERARTVERFGFAVQNLNSTPPDARYMRPVAPALWGLRAWISAVGAAVGLVDLTGQGRATDACLVDPRDDSVTVRPVPGAGGPAYAPVELLPTGLPYDATMAPMGCVPADLDEDGDQDIIVYYWGRTPVLFVNTAGPATTPTAATFRAVEMVVPMQVWNSTGLNVADVDGDGHLDVMVANYFPDEGKVLDPAITNEARIAMQDSMALAANAGMNRLFLARPTGQPDTLPVLTDASTAIPERAGTSWTLAIGFQDLTGDHLPEAYLANDFGPDHLLVNHSTPGKARFEAVIGDRDMVTPKSLVLGRDSFKGMGITYTYDRGSELPMMVVSNITHPFGLHESNFAFVPDGKGEDLLRGKVPFRNDSERLGLSRSGWGWDVKSGDFDNDGVDELVQATGFIKGEVNRWPLLQELAMGNDGLTRFPVSWPVFGPGDDLSGHQHNPFWVRGSDGRYTDLAKDVGLGAQDVSRGFAFGDVNGDGKLDMLVANQWEDSRVLINEGPAGPGAFLRLEMPAGAGTRPAIGAKIEVHDPEGVRRTQFFPANGHAGVSAAEVSMALPSTGATRATITWRAGTTVHRADVQLTAGRHTILLTPNGTAELR</sequence>
<keyword evidence="1" id="KW-0732">Signal</keyword>
<protein>
    <submittedName>
        <fullName evidence="3">VCBS repeat-containing protein</fullName>
    </submittedName>
</protein>
<proteinExistence type="predicted"/>
<feature type="domain" description="ASPIC/UnbV" evidence="2">
    <location>
        <begin position="551"/>
        <end position="610"/>
    </location>
</feature>
<dbReference type="Gene3D" id="2.130.10.130">
    <property type="entry name" value="Integrin alpha, N-terminal"/>
    <property type="match status" value="1"/>
</dbReference>
<dbReference type="RefSeq" id="WP_375735231.1">
    <property type="nucleotide sequence ID" value="NZ_JBCGDC010000059.1"/>
</dbReference>